<dbReference type="GO" id="GO:0008270">
    <property type="term" value="F:zinc ion binding"/>
    <property type="evidence" value="ECO:0007669"/>
    <property type="project" value="InterPro"/>
</dbReference>
<dbReference type="SMART" id="SM00066">
    <property type="entry name" value="GAL4"/>
    <property type="match status" value="1"/>
</dbReference>
<feature type="domain" description="Zn(2)-C6 fungal-type" evidence="7">
    <location>
        <begin position="127"/>
        <end position="157"/>
    </location>
</feature>
<dbReference type="InParanoid" id="J4I932"/>
<dbReference type="HOGENOM" id="CLU_685390_0_0_1"/>
<dbReference type="Pfam" id="PF00172">
    <property type="entry name" value="Zn_clus"/>
    <property type="match status" value="1"/>
</dbReference>
<evidence type="ECO:0000256" key="4">
    <source>
        <dbReference type="ARBA" id="ARBA00023163"/>
    </source>
</evidence>
<evidence type="ECO:0000313" key="9">
    <source>
        <dbReference type="Proteomes" id="UP000006352"/>
    </source>
</evidence>
<dbReference type="GeneID" id="24095367"/>
<feature type="region of interest" description="Disordered" evidence="6">
    <location>
        <begin position="40"/>
        <end position="70"/>
    </location>
</feature>
<dbReference type="AlphaFoldDB" id="J4I932"/>
<dbReference type="PROSITE" id="PS00463">
    <property type="entry name" value="ZN2_CY6_FUNGAL_1"/>
    <property type="match status" value="1"/>
</dbReference>
<dbReference type="STRING" id="599839.J4I932"/>
<dbReference type="CDD" id="cd00067">
    <property type="entry name" value="GAL4"/>
    <property type="match status" value="1"/>
</dbReference>
<dbReference type="EMBL" id="HE796984">
    <property type="protein sequence ID" value="CCM00456.1"/>
    <property type="molecule type" value="Genomic_DNA"/>
</dbReference>
<name>J4I932_9APHY</name>
<dbReference type="Proteomes" id="UP000006352">
    <property type="component" value="Unassembled WGS sequence"/>
</dbReference>
<dbReference type="InterPro" id="IPR001138">
    <property type="entry name" value="Zn2Cys6_DnaBD"/>
</dbReference>
<proteinExistence type="predicted"/>
<evidence type="ECO:0000256" key="1">
    <source>
        <dbReference type="ARBA" id="ARBA00004123"/>
    </source>
</evidence>
<dbReference type="GO" id="GO:0000981">
    <property type="term" value="F:DNA-binding transcription factor activity, RNA polymerase II-specific"/>
    <property type="evidence" value="ECO:0007669"/>
    <property type="project" value="InterPro"/>
</dbReference>
<dbReference type="GO" id="GO:0045944">
    <property type="term" value="P:positive regulation of transcription by RNA polymerase II"/>
    <property type="evidence" value="ECO:0007669"/>
    <property type="project" value="TreeGrafter"/>
</dbReference>
<dbReference type="Gene3D" id="4.10.240.10">
    <property type="entry name" value="Zn(2)-C6 fungal-type DNA-binding domain"/>
    <property type="match status" value="1"/>
</dbReference>
<dbReference type="GO" id="GO:0005634">
    <property type="term" value="C:nucleus"/>
    <property type="evidence" value="ECO:0007669"/>
    <property type="project" value="UniProtKB-SubCell"/>
</dbReference>
<keyword evidence="5" id="KW-0539">Nucleus</keyword>
<reference evidence="8 9" key="1">
    <citation type="journal article" date="2012" name="Appl. Environ. Microbiol.">
        <title>Short-read sequencing for genomic analysis of the brown rot fungus Fibroporia radiculosa.</title>
        <authorList>
            <person name="Tang J.D."/>
            <person name="Perkins A.D."/>
            <person name="Sonstegard T.S."/>
            <person name="Schroeder S.G."/>
            <person name="Burgess S.C."/>
            <person name="Diehl S.V."/>
        </authorList>
    </citation>
    <scope>NUCLEOTIDE SEQUENCE [LARGE SCALE GENOMIC DNA]</scope>
    <source>
        <strain evidence="8 9">TFFH 294</strain>
    </source>
</reference>
<evidence type="ECO:0000256" key="5">
    <source>
        <dbReference type="ARBA" id="ARBA00023242"/>
    </source>
</evidence>
<evidence type="ECO:0000259" key="7">
    <source>
        <dbReference type="PROSITE" id="PS50048"/>
    </source>
</evidence>
<protein>
    <recommendedName>
        <fullName evidence="7">Zn(2)-C6 fungal-type domain-containing protein</fullName>
    </recommendedName>
</protein>
<feature type="compositionally biased region" description="Polar residues" evidence="6">
    <location>
        <begin position="40"/>
        <end position="63"/>
    </location>
</feature>
<organism evidence="8 9">
    <name type="scientific">Fibroporia radiculosa</name>
    <dbReference type="NCBI Taxonomy" id="599839"/>
    <lineage>
        <taxon>Eukaryota</taxon>
        <taxon>Fungi</taxon>
        <taxon>Dikarya</taxon>
        <taxon>Basidiomycota</taxon>
        <taxon>Agaricomycotina</taxon>
        <taxon>Agaricomycetes</taxon>
        <taxon>Polyporales</taxon>
        <taxon>Fibroporiaceae</taxon>
        <taxon>Fibroporia</taxon>
    </lineage>
</organism>
<dbReference type="PRINTS" id="PR00755">
    <property type="entry name" value="AFLATOXINBRP"/>
</dbReference>
<evidence type="ECO:0000256" key="6">
    <source>
        <dbReference type="SAM" id="MobiDB-lite"/>
    </source>
</evidence>
<keyword evidence="3" id="KW-0238">DNA-binding</keyword>
<dbReference type="PROSITE" id="PS50048">
    <property type="entry name" value="ZN2_CY6_FUNGAL_2"/>
    <property type="match status" value="1"/>
</dbReference>
<dbReference type="InterPro" id="IPR051711">
    <property type="entry name" value="Stress_Response_Reg"/>
</dbReference>
<evidence type="ECO:0000256" key="2">
    <source>
        <dbReference type="ARBA" id="ARBA00023015"/>
    </source>
</evidence>
<evidence type="ECO:0000313" key="8">
    <source>
        <dbReference type="EMBL" id="CCM00456.1"/>
    </source>
</evidence>
<keyword evidence="4" id="KW-0804">Transcription</keyword>
<dbReference type="SUPFAM" id="SSF57701">
    <property type="entry name" value="Zn2/Cys6 DNA-binding domain"/>
    <property type="match status" value="1"/>
</dbReference>
<keyword evidence="2" id="KW-0805">Transcription regulation</keyword>
<dbReference type="PANTHER" id="PTHR47540">
    <property type="entry name" value="THIAMINE REPRESSIBLE GENES REGULATORY PROTEIN THI5"/>
    <property type="match status" value="1"/>
</dbReference>
<dbReference type="GO" id="GO:0043565">
    <property type="term" value="F:sequence-specific DNA binding"/>
    <property type="evidence" value="ECO:0007669"/>
    <property type="project" value="TreeGrafter"/>
</dbReference>
<keyword evidence="9" id="KW-1185">Reference proteome</keyword>
<sequence length="372" mass="40210">MSNPPTGRLCLSGENSVVPKARSEDVAIATLELISRTQGSVESSKELVSSTLPLSYPPQSARPSSPRLPTGIIDEPSTPNIWNLIPYNVPWGSAYRDYVPGSLPGPEGPCIFLRSPTPLKNRRVAKACARCRERKAKCSGTYPACTRCISRGYLCQYTADEPKRAKGPCLFRERQRAASSSDCSSASGDACSVTSSSDVSDYTSLVQPLPSKIEFMDVEVDGVPECLDLSAVSDEWELHCPVWPEAFLHSTTSLCLDQSPHSLPQLDDHPTGLQPEQSHAISTDNASVALTVHAPQPTTIASSALLTSPLNCASPALNVDLRHLLTQQITPMEVASFRSTYPHSPGFAHRGALDVYGKYHQDENIQPASMYG</sequence>
<dbReference type="InterPro" id="IPR036864">
    <property type="entry name" value="Zn2-C6_fun-type_DNA-bd_sf"/>
</dbReference>
<evidence type="ECO:0000256" key="3">
    <source>
        <dbReference type="ARBA" id="ARBA00023125"/>
    </source>
</evidence>
<gene>
    <name evidence="8" type="ORF">FIBRA_02489</name>
</gene>
<dbReference type="PANTHER" id="PTHR47540:SF2">
    <property type="entry name" value="ZN(II)2CYS6 TRANSCRIPTION FACTOR (EUROFUNG)"/>
    <property type="match status" value="1"/>
</dbReference>
<accession>J4I932</accession>
<dbReference type="RefSeq" id="XP_012179739.1">
    <property type="nucleotide sequence ID" value="XM_012324349.1"/>
</dbReference>
<comment type="subcellular location">
    <subcellularLocation>
        <location evidence="1">Nucleus</location>
    </subcellularLocation>
</comment>
<dbReference type="OrthoDB" id="2441642at2759"/>